<name>A0A0P4R1L7_9ACTN</name>
<comment type="caution">
    <text evidence="10">The sequence shown here is derived from an EMBL/GenBank/DDBJ whole genome shotgun (WGS) entry which is preliminary data.</text>
</comment>
<feature type="domain" description="ABC transmembrane type-1" evidence="9">
    <location>
        <begin position="88"/>
        <end position="302"/>
    </location>
</feature>
<dbReference type="EMBL" id="BBNO01000001">
    <property type="protein sequence ID" value="GAO06705.1"/>
    <property type="molecule type" value="Genomic_DNA"/>
</dbReference>
<keyword evidence="11" id="KW-1185">Reference proteome</keyword>
<evidence type="ECO:0000256" key="4">
    <source>
        <dbReference type="ARBA" id="ARBA00022475"/>
    </source>
</evidence>
<dbReference type="RefSeq" id="WP_107070612.1">
    <property type="nucleotide sequence ID" value="NZ_BBNO01000001.1"/>
</dbReference>
<protein>
    <submittedName>
        <fullName evidence="10">Spermidine/putrescine ABC transporter permease protein PotB</fullName>
    </submittedName>
</protein>
<dbReference type="SUPFAM" id="SSF161098">
    <property type="entry name" value="MetI-like"/>
    <property type="match status" value="1"/>
</dbReference>
<dbReference type="InterPro" id="IPR000515">
    <property type="entry name" value="MetI-like"/>
</dbReference>
<feature type="transmembrane region" description="Helical" evidence="8">
    <location>
        <begin position="122"/>
        <end position="142"/>
    </location>
</feature>
<dbReference type="PANTHER" id="PTHR42929:SF1">
    <property type="entry name" value="INNER MEMBRANE ABC TRANSPORTER PERMEASE PROTEIN YDCU-RELATED"/>
    <property type="match status" value="1"/>
</dbReference>
<dbReference type="Proteomes" id="UP000048965">
    <property type="component" value="Unassembled WGS sequence"/>
</dbReference>
<keyword evidence="3 8" id="KW-0813">Transport</keyword>
<proteinExistence type="inferred from homology"/>
<evidence type="ECO:0000259" key="9">
    <source>
        <dbReference type="PROSITE" id="PS50928"/>
    </source>
</evidence>
<evidence type="ECO:0000256" key="2">
    <source>
        <dbReference type="ARBA" id="ARBA00007069"/>
    </source>
</evidence>
<dbReference type="PROSITE" id="PS50928">
    <property type="entry name" value="ABC_TM1"/>
    <property type="match status" value="1"/>
</dbReference>
<evidence type="ECO:0000313" key="11">
    <source>
        <dbReference type="Proteomes" id="UP000048965"/>
    </source>
</evidence>
<evidence type="ECO:0000256" key="6">
    <source>
        <dbReference type="ARBA" id="ARBA00022989"/>
    </source>
</evidence>
<feature type="transmembrane region" description="Helical" evidence="8">
    <location>
        <begin position="229"/>
        <end position="250"/>
    </location>
</feature>
<feature type="transmembrane region" description="Helical" evidence="8">
    <location>
        <begin position="284"/>
        <end position="303"/>
    </location>
</feature>
<feature type="transmembrane region" description="Helical" evidence="8">
    <location>
        <begin position="178"/>
        <end position="201"/>
    </location>
</feature>
<reference evidence="11" key="1">
    <citation type="submission" date="2014-09" db="EMBL/GenBank/DDBJ databases">
        <title>Whole genome shotgun sequence of Streptomyces sp. NBRC 110027.</title>
        <authorList>
            <person name="Komaki H."/>
            <person name="Ichikawa N."/>
            <person name="Katano-Makiyama Y."/>
            <person name="Hosoyama A."/>
            <person name="Hashimoto M."/>
            <person name="Uohara A."/>
            <person name="Kitahashi Y."/>
            <person name="Ohji S."/>
            <person name="Kimura A."/>
            <person name="Yamazoe A."/>
            <person name="Igarashi Y."/>
            <person name="Fujita N."/>
        </authorList>
    </citation>
    <scope>NUCLEOTIDE SEQUENCE [LARGE SCALE GENOMIC DNA]</scope>
    <source>
        <strain evidence="11">NBRC 110027</strain>
    </source>
</reference>
<keyword evidence="4" id="KW-1003">Cell membrane</keyword>
<reference evidence="10 11" key="2">
    <citation type="journal article" date="2015" name="Stand. Genomic Sci.">
        <title>Draft genome sequence of marine-derived Streptomyces sp. TP-A0598, a producer of anti-MRSA antibiotic lydicamycins.</title>
        <authorList>
            <person name="Komaki H."/>
            <person name="Ichikawa N."/>
            <person name="Hosoyama A."/>
            <person name="Fujita N."/>
            <person name="Igarashi Y."/>
        </authorList>
    </citation>
    <scope>NUCLEOTIDE SEQUENCE [LARGE SCALE GENOMIC DNA]</scope>
    <source>
        <strain evidence="10 11">NBRC 110027</strain>
    </source>
</reference>
<evidence type="ECO:0000256" key="1">
    <source>
        <dbReference type="ARBA" id="ARBA00004651"/>
    </source>
</evidence>
<evidence type="ECO:0000256" key="8">
    <source>
        <dbReference type="RuleBase" id="RU363032"/>
    </source>
</evidence>
<feature type="transmembrane region" description="Helical" evidence="8">
    <location>
        <begin position="31"/>
        <end position="53"/>
    </location>
</feature>
<accession>A0A0P4R1L7</accession>
<comment type="similarity">
    <text evidence="2">Belongs to the binding-protein-dependent transport system permease family. CysTW subfamily.</text>
</comment>
<evidence type="ECO:0000256" key="5">
    <source>
        <dbReference type="ARBA" id="ARBA00022692"/>
    </source>
</evidence>
<evidence type="ECO:0000313" key="10">
    <source>
        <dbReference type="EMBL" id="GAO06705.1"/>
    </source>
</evidence>
<keyword evidence="6 8" id="KW-1133">Transmembrane helix</keyword>
<keyword evidence="7 8" id="KW-0472">Membrane</keyword>
<dbReference type="GO" id="GO:0005886">
    <property type="term" value="C:plasma membrane"/>
    <property type="evidence" value="ECO:0007669"/>
    <property type="project" value="UniProtKB-SubCell"/>
</dbReference>
<dbReference type="Gene3D" id="1.10.3720.10">
    <property type="entry name" value="MetI-like"/>
    <property type="match status" value="1"/>
</dbReference>
<dbReference type="PANTHER" id="PTHR42929">
    <property type="entry name" value="INNER MEMBRANE ABC TRANSPORTER PERMEASE PROTEIN YDCU-RELATED-RELATED"/>
    <property type="match status" value="1"/>
</dbReference>
<keyword evidence="5 8" id="KW-0812">Transmembrane</keyword>
<sequence>MTTTETPAPPDGQAGTAPLEVRKTPARKRLVPYWLLLPGILWLIVFFAAPLVYQASTSVQTGSLEEGFKVTWHFATYWDALGEYWPQFVRSVVYAATATALCLLLGYPLAYLIAFKAGRWRNVVMILVIAPFFTSFLIRTLAWKTILADGGPVVGLLNSLHVLDVTSWLGLTEGQRVLATPLAVVCGLTYNFLPFMVLPLYTSLERIDPRLHEAAGDLYARPATTFRRVTFPLSMPGVVAGTLLTFIPAAGDYINAELLGSTDQKMIGNVIQSQFLRVLDYPTAAALSFILMAAILAMVTLYIRKSGTEDLV</sequence>
<dbReference type="Pfam" id="PF00528">
    <property type="entry name" value="BPD_transp_1"/>
    <property type="match status" value="1"/>
</dbReference>
<evidence type="ECO:0000256" key="3">
    <source>
        <dbReference type="ARBA" id="ARBA00022448"/>
    </source>
</evidence>
<evidence type="ECO:0000256" key="7">
    <source>
        <dbReference type="ARBA" id="ARBA00023136"/>
    </source>
</evidence>
<comment type="subcellular location">
    <subcellularLocation>
        <location evidence="1 8">Cell membrane</location>
        <topology evidence="1 8">Multi-pass membrane protein</topology>
    </subcellularLocation>
</comment>
<dbReference type="InterPro" id="IPR035906">
    <property type="entry name" value="MetI-like_sf"/>
</dbReference>
<dbReference type="OrthoDB" id="9808619at2"/>
<organism evidence="10 11">
    <name type="scientific">Streptomyces lydicamycinicus</name>
    <dbReference type="NCBI Taxonomy" id="1546107"/>
    <lineage>
        <taxon>Bacteria</taxon>
        <taxon>Bacillati</taxon>
        <taxon>Actinomycetota</taxon>
        <taxon>Actinomycetes</taxon>
        <taxon>Kitasatosporales</taxon>
        <taxon>Streptomycetaceae</taxon>
        <taxon>Streptomyces</taxon>
    </lineage>
</organism>
<dbReference type="GO" id="GO:0055085">
    <property type="term" value="P:transmembrane transport"/>
    <property type="evidence" value="ECO:0007669"/>
    <property type="project" value="InterPro"/>
</dbReference>
<dbReference type="AlphaFoldDB" id="A0A0P4R1L7"/>
<feature type="transmembrane region" description="Helical" evidence="8">
    <location>
        <begin position="92"/>
        <end position="115"/>
    </location>
</feature>
<gene>
    <name evidence="10" type="primary">potB</name>
    <name evidence="10" type="ORF">TPA0598_01_10770</name>
</gene>
<dbReference type="CDD" id="cd06261">
    <property type="entry name" value="TM_PBP2"/>
    <property type="match status" value="1"/>
</dbReference>